<dbReference type="PANTHER" id="PTHR45138:SF24">
    <property type="entry name" value="DIGUANYLATE CYCLASE DGCC-RELATED"/>
    <property type="match status" value="1"/>
</dbReference>
<dbReference type="CDD" id="cd12912">
    <property type="entry name" value="PDC2_MCP_like"/>
    <property type="match status" value="1"/>
</dbReference>
<comment type="subcellular location">
    <subcellularLocation>
        <location evidence="1">Cell membrane</location>
        <topology evidence="1">Multi-pass membrane protein</topology>
    </subcellularLocation>
</comment>
<dbReference type="EC" id="2.7.7.65" evidence="2"/>
<dbReference type="PANTHER" id="PTHR45138">
    <property type="entry name" value="REGULATORY COMPONENTS OF SENSORY TRANSDUCTION SYSTEM"/>
    <property type="match status" value="1"/>
</dbReference>
<keyword evidence="10" id="KW-1185">Reference proteome</keyword>
<organism evidence="9 10">
    <name type="scientific">Marinospirillum insulare</name>
    <dbReference type="NCBI Taxonomy" id="217169"/>
    <lineage>
        <taxon>Bacteria</taxon>
        <taxon>Pseudomonadati</taxon>
        <taxon>Pseudomonadota</taxon>
        <taxon>Gammaproteobacteria</taxon>
        <taxon>Oceanospirillales</taxon>
        <taxon>Oceanospirillaceae</taxon>
        <taxon>Marinospirillum</taxon>
    </lineage>
</organism>
<evidence type="ECO:0000256" key="1">
    <source>
        <dbReference type="ARBA" id="ARBA00004651"/>
    </source>
</evidence>
<dbReference type="Gene3D" id="3.30.70.270">
    <property type="match status" value="1"/>
</dbReference>
<feature type="domain" description="GGDEF" evidence="8">
    <location>
        <begin position="394"/>
        <end position="525"/>
    </location>
</feature>
<keyword evidence="6 7" id="KW-0472">Membrane</keyword>
<proteinExistence type="predicted"/>
<gene>
    <name evidence="9" type="ORF">GCM10007878_15950</name>
</gene>
<dbReference type="SUPFAM" id="SSF55073">
    <property type="entry name" value="Nucleotide cyclase"/>
    <property type="match status" value="1"/>
</dbReference>
<dbReference type="EMBL" id="BSOR01000027">
    <property type="protein sequence ID" value="GLR64157.1"/>
    <property type="molecule type" value="Genomic_DNA"/>
</dbReference>
<evidence type="ECO:0000256" key="3">
    <source>
        <dbReference type="ARBA" id="ARBA00022475"/>
    </source>
</evidence>
<reference evidence="10" key="1">
    <citation type="journal article" date="2019" name="Int. J. Syst. Evol. Microbiol.">
        <title>The Global Catalogue of Microorganisms (GCM) 10K type strain sequencing project: providing services to taxonomists for standard genome sequencing and annotation.</title>
        <authorList>
            <consortium name="The Broad Institute Genomics Platform"/>
            <consortium name="The Broad Institute Genome Sequencing Center for Infectious Disease"/>
            <person name="Wu L."/>
            <person name="Ma J."/>
        </authorList>
    </citation>
    <scope>NUCLEOTIDE SEQUENCE [LARGE SCALE GENOMIC DNA]</scope>
    <source>
        <strain evidence="10">NBRC 100033</strain>
    </source>
</reference>
<evidence type="ECO:0000256" key="2">
    <source>
        <dbReference type="ARBA" id="ARBA00012528"/>
    </source>
</evidence>
<dbReference type="InterPro" id="IPR050469">
    <property type="entry name" value="Diguanylate_Cyclase"/>
</dbReference>
<evidence type="ECO:0000256" key="5">
    <source>
        <dbReference type="ARBA" id="ARBA00022989"/>
    </source>
</evidence>
<name>A0ABQ5ZXI3_9GAMM</name>
<dbReference type="Pfam" id="PF02743">
    <property type="entry name" value="dCache_1"/>
    <property type="match status" value="1"/>
</dbReference>
<dbReference type="Pfam" id="PF00990">
    <property type="entry name" value="GGDEF"/>
    <property type="match status" value="1"/>
</dbReference>
<evidence type="ECO:0000313" key="9">
    <source>
        <dbReference type="EMBL" id="GLR64157.1"/>
    </source>
</evidence>
<dbReference type="NCBIfam" id="TIGR00254">
    <property type="entry name" value="GGDEF"/>
    <property type="match status" value="1"/>
</dbReference>
<protein>
    <recommendedName>
        <fullName evidence="2">diguanylate cyclase</fullName>
        <ecNumber evidence="2">2.7.7.65</ecNumber>
    </recommendedName>
</protein>
<keyword evidence="5 7" id="KW-1133">Transmembrane helix</keyword>
<keyword evidence="4 7" id="KW-0812">Transmembrane</keyword>
<accession>A0ABQ5ZXI3</accession>
<dbReference type="CDD" id="cd01949">
    <property type="entry name" value="GGDEF"/>
    <property type="match status" value="1"/>
</dbReference>
<dbReference type="Gene3D" id="3.30.450.20">
    <property type="entry name" value="PAS domain"/>
    <property type="match status" value="1"/>
</dbReference>
<dbReference type="PROSITE" id="PS50887">
    <property type="entry name" value="GGDEF"/>
    <property type="match status" value="1"/>
</dbReference>
<dbReference type="InterPro" id="IPR029787">
    <property type="entry name" value="Nucleotide_cyclase"/>
</dbReference>
<dbReference type="CDD" id="cd18773">
    <property type="entry name" value="PDC1_HK_sensor"/>
    <property type="match status" value="1"/>
</dbReference>
<dbReference type="SUPFAM" id="SSF103190">
    <property type="entry name" value="Sensory domain-like"/>
    <property type="match status" value="2"/>
</dbReference>
<evidence type="ECO:0000313" key="10">
    <source>
        <dbReference type="Proteomes" id="UP001156682"/>
    </source>
</evidence>
<dbReference type="InterPro" id="IPR029151">
    <property type="entry name" value="Sensor-like_sf"/>
</dbReference>
<evidence type="ECO:0000256" key="4">
    <source>
        <dbReference type="ARBA" id="ARBA00022692"/>
    </source>
</evidence>
<evidence type="ECO:0000256" key="6">
    <source>
        <dbReference type="ARBA" id="ARBA00023136"/>
    </source>
</evidence>
<feature type="transmembrane region" description="Helical" evidence="7">
    <location>
        <begin position="16"/>
        <end position="36"/>
    </location>
</feature>
<evidence type="ECO:0000256" key="7">
    <source>
        <dbReference type="SAM" id="Phobius"/>
    </source>
</evidence>
<dbReference type="InterPro" id="IPR043128">
    <property type="entry name" value="Rev_trsase/Diguanyl_cyclase"/>
</dbReference>
<dbReference type="Proteomes" id="UP001156682">
    <property type="component" value="Unassembled WGS sequence"/>
</dbReference>
<dbReference type="InterPro" id="IPR033479">
    <property type="entry name" value="dCache_1"/>
</dbReference>
<dbReference type="RefSeq" id="WP_036240064.1">
    <property type="nucleotide sequence ID" value="NZ_BSOR01000027.1"/>
</dbReference>
<keyword evidence="3" id="KW-1003">Cell membrane</keyword>
<evidence type="ECO:0000259" key="8">
    <source>
        <dbReference type="PROSITE" id="PS50887"/>
    </source>
</evidence>
<dbReference type="SMART" id="SM00267">
    <property type="entry name" value="GGDEF"/>
    <property type="match status" value="1"/>
</dbReference>
<sequence length="526" mass="57920">MPHTRIHSRLLNLKNLIILLAFLVAFITLFNGFFANHQVQKDQLLKHTLDTNHAYAQKLAAATNNFIEAAHQQLAYTAKLVEKDLNNQGLLASEAERLHQQTASFNSVAIVNNEGIVLAASPNTLGILGGKLLSVGVTETLGAKKPFVSTPFLSSAGNLLVLISYPMLDSLGNYLGYVGGTIYLKEKSILNDLLGRHFHQDGSYIYVVDKNKQIIYHPNPKRVGEYIEINEVINKVTNHISGSAKVANSLNIEMLAGFAPISKANWGVVAQRPLVATLSSLDSLMKRVVYRTLPLAIGTFVIIWLLANFISKPLRQLATTAREMDSPSAHSNLAKVESWYFESKELKQAMLKGLGSLNTQISQLKEDAATDPLTGVFNRRSLQLLLEQLEQKNIPFSVLAIDIDHFKKVNDTFGHAIGDKALVELTKVMRKISREEDLIARTGGEEFVLILPNTTSSSALAIAERLRQLVAETTINPIGSIQVSIGLSTRSETSQISSDTVLEQADQALYQAKKLGRNRCEVYTPL</sequence>
<dbReference type="InterPro" id="IPR000160">
    <property type="entry name" value="GGDEF_dom"/>
</dbReference>
<feature type="transmembrane region" description="Helical" evidence="7">
    <location>
        <begin position="288"/>
        <end position="307"/>
    </location>
</feature>
<comment type="caution">
    <text evidence="9">The sequence shown here is derived from an EMBL/GenBank/DDBJ whole genome shotgun (WGS) entry which is preliminary data.</text>
</comment>